<proteinExistence type="predicted"/>
<dbReference type="AlphaFoldDB" id="A0A2N9JMY9"/>
<protein>
    <submittedName>
        <fullName evidence="2">Uncharacterized protein</fullName>
    </submittedName>
</protein>
<dbReference type="EMBL" id="LT985188">
    <property type="protein sequence ID" value="SPD88938.1"/>
    <property type="molecule type" value="Genomic_DNA"/>
</dbReference>
<feature type="compositionally biased region" description="Basic and acidic residues" evidence="1">
    <location>
        <begin position="95"/>
        <end position="126"/>
    </location>
</feature>
<feature type="region of interest" description="Disordered" evidence="1">
    <location>
        <begin position="1"/>
        <end position="63"/>
    </location>
</feature>
<feature type="compositionally biased region" description="Basic and acidic residues" evidence="1">
    <location>
        <begin position="39"/>
        <end position="61"/>
    </location>
</feature>
<feature type="region of interest" description="Disordered" evidence="1">
    <location>
        <begin position="83"/>
        <end position="137"/>
    </location>
</feature>
<reference evidence="2 3" key="1">
    <citation type="submission" date="2018-02" db="EMBL/GenBank/DDBJ databases">
        <authorList>
            <person name="Cohen D.B."/>
            <person name="Kent A.D."/>
        </authorList>
    </citation>
    <scope>NUCLEOTIDE SEQUENCE [LARGE SCALE GENOMIC DNA]</scope>
    <source>
        <strain evidence="2">1</strain>
    </source>
</reference>
<evidence type="ECO:0000313" key="3">
    <source>
        <dbReference type="Proteomes" id="UP000238164"/>
    </source>
</evidence>
<gene>
    <name evidence="2" type="ORF">MPLG2_3908</name>
</gene>
<evidence type="ECO:0000256" key="1">
    <source>
        <dbReference type="SAM" id="MobiDB-lite"/>
    </source>
</evidence>
<dbReference type="KEGG" id="mgg:MPLG2_3908"/>
<organism evidence="2 3">
    <name type="scientific">Micropruina glycogenica</name>
    <dbReference type="NCBI Taxonomy" id="75385"/>
    <lineage>
        <taxon>Bacteria</taxon>
        <taxon>Bacillati</taxon>
        <taxon>Actinomycetota</taxon>
        <taxon>Actinomycetes</taxon>
        <taxon>Propionibacteriales</taxon>
        <taxon>Nocardioidaceae</taxon>
        <taxon>Micropruina</taxon>
    </lineage>
</organism>
<sequence>MPEQEVDAEQRQHEVHQQHTRVGQRADHDHLAELVGHPNAEELVRPECGGRSHDGGEHGGRNDAVPQRLIQLADRADEDALDCGVHQHGTGVDHPAGRHDHDGHEARDRADDHACHQESGRHEHEGQSGNADDGAERDRRLGDHVVDGHHATGLNRLLRRVLTGLLVALLRELLAGLLVAVGLLEPALGGLLLRCESVRPRKYGVGAAHSVSRPPCGFHIHSRERVKRLKASAP</sequence>
<dbReference type="Proteomes" id="UP000238164">
    <property type="component" value="Chromosome 1"/>
</dbReference>
<evidence type="ECO:0000313" key="2">
    <source>
        <dbReference type="EMBL" id="SPD88938.1"/>
    </source>
</evidence>
<accession>A0A2N9JMY9</accession>
<keyword evidence="3" id="KW-1185">Reference proteome</keyword>
<feature type="compositionally biased region" description="Basic and acidic residues" evidence="1">
    <location>
        <begin position="8"/>
        <end position="17"/>
    </location>
</feature>
<name>A0A2N9JMY9_9ACTN</name>